<accession>A7IXH4</accession>
<proteinExistence type="predicted"/>
<name>A7IXH4_PBCVN</name>
<dbReference type="EMBL" id="DQ491002">
    <property type="protein sequence ID" value="ABT15048.1"/>
    <property type="molecule type" value="Genomic_DNA"/>
</dbReference>
<evidence type="ECO:0000313" key="2">
    <source>
        <dbReference type="EMBL" id="ABT15048.1"/>
    </source>
</evidence>
<protein>
    <submittedName>
        <fullName evidence="2">Uncharacterized protein b649R</fullName>
    </submittedName>
</protein>
<gene>
    <name evidence="2" type="primary">b649R</name>
    <name evidence="2" type="ORF">NY2A_b649R</name>
</gene>
<keyword evidence="1" id="KW-1133">Transmembrane helix</keyword>
<organism evidence="2 3">
    <name type="scientific">Paramecium bursaria Chlorella virus NY2A</name>
    <name type="common">PBCV-NY2A</name>
    <dbReference type="NCBI Taxonomy" id="46021"/>
    <lineage>
        <taxon>Viruses</taxon>
        <taxon>Varidnaviria</taxon>
        <taxon>Bamfordvirae</taxon>
        <taxon>Nucleocytoviricota</taxon>
        <taxon>Megaviricetes</taxon>
        <taxon>Algavirales</taxon>
        <taxon>Phycodnaviridae</taxon>
        <taxon>Chlorovirus</taxon>
        <taxon>Chlorovirus americanus</taxon>
    </lineage>
</organism>
<dbReference type="GeneID" id="5658923"/>
<evidence type="ECO:0000256" key="1">
    <source>
        <dbReference type="SAM" id="Phobius"/>
    </source>
</evidence>
<dbReference type="Proteomes" id="UP000202419">
    <property type="component" value="Segment"/>
</dbReference>
<sequence>MIHPTLKHNIIRCSILFGFECGTHQSRVHIDVIPRFNIGYVFHHTLVGFFVHVIHFLFLIEVVRKSQFYL</sequence>
<keyword evidence="1" id="KW-0812">Transmembrane</keyword>
<evidence type="ECO:0000313" key="3">
    <source>
        <dbReference type="Proteomes" id="UP000202419"/>
    </source>
</evidence>
<organismHost>
    <name type="scientific">Chlorella</name>
    <dbReference type="NCBI Taxonomy" id="3071"/>
</organismHost>
<keyword evidence="3" id="KW-1185">Reference proteome</keyword>
<keyword evidence="1" id="KW-0472">Membrane</keyword>
<dbReference type="KEGG" id="vg:5658923"/>
<dbReference type="RefSeq" id="YP_001497845.1">
    <property type="nucleotide sequence ID" value="NC_009898.1"/>
</dbReference>
<reference evidence="2 3" key="1">
    <citation type="journal article" date="2007" name="Virology">
        <title>Sequence and annotation of the 369-kb NY-2A and the 345-kb AR158 viruses that infect Chlorella NC64A.</title>
        <authorList>
            <person name="Fitzgerald L.A."/>
            <person name="Graves M.V."/>
            <person name="Li X."/>
            <person name="Feldblyum T."/>
            <person name="Nierman W.C."/>
            <person name="Van Etten J.L."/>
        </authorList>
    </citation>
    <scope>NUCLEOTIDE SEQUENCE [LARGE SCALE GENOMIC DNA]</scope>
    <source>
        <strain evidence="2 3">NY-2A</strain>
    </source>
</reference>
<feature type="transmembrane region" description="Helical" evidence="1">
    <location>
        <begin position="41"/>
        <end position="60"/>
    </location>
</feature>